<dbReference type="PANTHER" id="PTHR22952">
    <property type="entry name" value="CAMP-RESPONSE ELEMENT BINDING PROTEIN-RELATED"/>
    <property type="match status" value="1"/>
</dbReference>
<reference evidence="6" key="1">
    <citation type="journal article" date="2017" name="Nature">
        <title>The sunflower genome provides insights into oil metabolism, flowering and Asterid evolution.</title>
        <authorList>
            <person name="Badouin H."/>
            <person name="Gouzy J."/>
            <person name="Grassa C.J."/>
            <person name="Murat F."/>
            <person name="Staton S.E."/>
            <person name="Cottret L."/>
            <person name="Lelandais-Briere C."/>
            <person name="Owens G.L."/>
            <person name="Carrere S."/>
            <person name="Mayjonade B."/>
            <person name="Legrand L."/>
            <person name="Gill N."/>
            <person name="Kane N.C."/>
            <person name="Bowers J.E."/>
            <person name="Hubner S."/>
            <person name="Bellec A."/>
            <person name="Berard A."/>
            <person name="Berges H."/>
            <person name="Blanchet N."/>
            <person name="Boniface M.C."/>
            <person name="Brunel D."/>
            <person name="Catrice O."/>
            <person name="Chaidir N."/>
            <person name="Claudel C."/>
            <person name="Donnadieu C."/>
            <person name="Faraut T."/>
            <person name="Fievet G."/>
            <person name="Helmstetter N."/>
            <person name="King M."/>
            <person name="Knapp S.J."/>
            <person name="Lai Z."/>
            <person name="Le Paslier M.C."/>
            <person name="Lippi Y."/>
            <person name="Lorenzon L."/>
            <person name="Mandel J.R."/>
            <person name="Marage G."/>
            <person name="Marchand G."/>
            <person name="Marquand E."/>
            <person name="Bret-Mestries E."/>
            <person name="Morien E."/>
            <person name="Nambeesan S."/>
            <person name="Nguyen T."/>
            <person name="Pegot-Espagnet P."/>
            <person name="Pouilly N."/>
            <person name="Raftis F."/>
            <person name="Sallet E."/>
            <person name="Schiex T."/>
            <person name="Thomas J."/>
            <person name="Vandecasteele C."/>
            <person name="Vares D."/>
            <person name="Vear F."/>
            <person name="Vautrin S."/>
            <person name="Crespi M."/>
            <person name="Mangin B."/>
            <person name="Burke J.M."/>
            <person name="Salse J."/>
            <person name="Munos S."/>
            <person name="Vincourt P."/>
            <person name="Rieseberg L.H."/>
            <person name="Langlade N.B."/>
        </authorList>
    </citation>
    <scope>NUCLEOTIDE SEQUENCE</scope>
    <source>
        <tissue evidence="6">Leaves</tissue>
    </source>
</reference>
<evidence type="ECO:0000256" key="3">
    <source>
        <dbReference type="ARBA" id="ARBA00023242"/>
    </source>
</evidence>
<organism evidence="6 7">
    <name type="scientific">Helianthus annuus</name>
    <name type="common">Common sunflower</name>
    <dbReference type="NCBI Taxonomy" id="4232"/>
    <lineage>
        <taxon>Eukaryota</taxon>
        <taxon>Viridiplantae</taxon>
        <taxon>Streptophyta</taxon>
        <taxon>Embryophyta</taxon>
        <taxon>Tracheophyta</taxon>
        <taxon>Spermatophyta</taxon>
        <taxon>Magnoliopsida</taxon>
        <taxon>eudicotyledons</taxon>
        <taxon>Gunneridae</taxon>
        <taxon>Pentapetalae</taxon>
        <taxon>asterids</taxon>
        <taxon>campanulids</taxon>
        <taxon>Asterales</taxon>
        <taxon>Asteraceae</taxon>
        <taxon>Asteroideae</taxon>
        <taxon>Heliantheae alliance</taxon>
        <taxon>Heliantheae</taxon>
        <taxon>Helianthus</taxon>
    </lineage>
</organism>
<dbReference type="InterPro" id="IPR043452">
    <property type="entry name" value="BZIP46-like"/>
</dbReference>
<dbReference type="GO" id="GO:0005634">
    <property type="term" value="C:nucleus"/>
    <property type="evidence" value="ECO:0007669"/>
    <property type="project" value="UniProtKB-SubCell"/>
</dbReference>
<dbReference type="EMBL" id="MNCJ02000325">
    <property type="protein sequence ID" value="KAF5785692.1"/>
    <property type="molecule type" value="Genomic_DNA"/>
</dbReference>
<dbReference type="Gene3D" id="1.20.5.170">
    <property type="match status" value="1"/>
</dbReference>
<keyword evidence="7" id="KW-1185">Reference proteome</keyword>
<dbReference type="Pfam" id="PF00170">
    <property type="entry name" value="bZIP_1"/>
    <property type="match status" value="1"/>
</dbReference>
<accession>A0A9K3N3F8</accession>
<dbReference type="InterPro" id="IPR046347">
    <property type="entry name" value="bZIP_sf"/>
</dbReference>
<keyword evidence="4" id="KW-0175">Coiled coil</keyword>
<dbReference type="GO" id="GO:0003677">
    <property type="term" value="F:DNA binding"/>
    <property type="evidence" value="ECO:0007669"/>
    <property type="project" value="UniProtKB-KW"/>
</dbReference>
<sequence length="51" mass="6084">MIKNRESVAWSRARKQAYTMELEAELAKLKEENQELKRNGCIRAIYVHTIY</sequence>
<comment type="caution">
    <text evidence="6">The sequence shown here is derived from an EMBL/GenBank/DDBJ whole genome shotgun (WGS) entry which is preliminary data.</text>
</comment>
<feature type="coiled-coil region" evidence="4">
    <location>
        <begin position="12"/>
        <end position="39"/>
    </location>
</feature>
<feature type="domain" description="BZIP" evidence="5">
    <location>
        <begin position="1"/>
        <end position="38"/>
    </location>
</feature>
<dbReference type="GO" id="GO:0045893">
    <property type="term" value="P:positive regulation of DNA-templated transcription"/>
    <property type="evidence" value="ECO:0007669"/>
    <property type="project" value="InterPro"/>
</dbReference>
<dbReference type="AlphaFoldDB" id="A0A9K3N3F8"/>
<dbReference type="PANTHER" id="PTHR22952:SF446">
    <property type="entry name" value="ABSCISIC ACID-INSENSITIVE 5-LIKE PROTEIN 5-RELATED"/>
    <property type="match status" value="1"/>
</dbReference>
<proteinExistence type="predicted"/>
<protein>
    <submittedName>
        <fullName evidence="6">Transcription factor bZIP family</fullName>
    </submittedName>
</protein>
<dbReference type="Gramene" id="mRNA:HanXRQr2_Chr10g0431651">
    <property type="protein sequence ID" value="mRNA:HanXRQr2_Chr10g0431651"/>
    <property type="gene ID" value="HanXRQr2_Chr10g0431651"/>
</dbReference>
<dbReference type="SUPFAM" id="SSF57959">
    <property type="entry name" value="Leucine zipper domain"/>
    <property type="match status" value="1"/>
</dbReference>
<evidence type="ECO:0000313" key="7">
    <source>
        <dbReference type="Proteomes" id="UP000215914"/>
    </source>
</evidence>
<evidence type="ECO:0000256" key="4">
    <source>
        <dbReference type="SAM" id="Coils"/>
    </source>
</evidence>
<keyword evidence="3" id="KW-0539">Nucleus</keyword>
<dbReference type="Proteomes" id="UP000215914">
    <property type="component" value="Unassembled WGS sequence"/>
</dbReference>
<evidence type="ECO:0000256" key="2">
    <source>
        <dbReference type="ARBA" id="ARBA00023125"/>
    </source>
</evidence>
<dbReference type="GO" id="GO:0003700">
    <property type="term" value="F:DNA-binding transcription factor activity"/>
    <property type="evidence" value="ECO:0007669"/>
    <property type="project" value="InterPro"/>
</dbReference>
<gene>
    <name evidence="6" type="ORF">HanXRQr2_Chr10g0431651</name>
</gene>
<name>A0A9K3N3F8_HELAN</name>
<evidence type="ECO:0000259" key="5">
    <source>
        <dbReference type="Pfam" id="PF00170"/>
    </source>
</evidence>
<evidence type="ECO:0000313" key="6">
    <source>
        <dbReference type="EMBL" id="KAF5785692.1"/>
    </source>
</evidence>
<evidence type="ECO:0000256" key="1">
    <source>
        <dbReference type="ARBA" id="ARBA00004123"/>
    </source>
</evidence>
<dbReference type="InterPro" id="IPR004827">
    <property type="entry name" value="bZIP"/>
</dbReference>
<keyword evidence="2" id="KW-0238">DNA-binding</keyword>
<reference evidence="6" key="2">
    <citation type="submission" date="2020-06" db="EMBL/GenBank/DDBJ databases">
        <title>Helianthus annuus Genome sequencing and assembly Release 2.</title>
        <authorList>
            <person name="Gouzy J."/>
            <person name="Langlade N."/>
            <person name="Munos S."/>
        </authorList>
    </citation>
    <scope>NUCLEOTIDE SEQUENCE</scope>
    <source>
        <tissue evidence="6">Leaves</tissue>
    </source>
</reference>
<comment type="subcellular location">
    <subcellularLocation>
        <location evidence="1">Nucleus</location>
    </subcellularLocation>
</comment>